<accession>A0A3M0CH53</accession>
<dbReference type="InterPro" id="IPR004358">
    <property type="entry name" value="Sig_transdc_His_kin-like_C"/>
</dbReference>
<dbReference type="PANTHER" id="PTHR45453:SF1">
    <property type="entry name" value="PHOSPHATE REGULON SENSOR PROTEIN PHOR"/>
    <property type="match status" value="1"/>
</dbReference>
<dbReference type="AlphaFoldDB" id="A0A3M0CH53"/>
<dbReference type="InterPro" id="IPR035965">
    <property type="entry name" value="PAS-like_dom_sf"/>
</dbReference>
<evidence type="ECO:0000256" key="8">
    <source>
        <dbReference type="ARBA" id="ARBA00022777"/>
    </source>
</evidence>
<reference evidence="13 14" key="1">
    <citation type="submission" date="2018-10" db="EMBL/GenBank/DDBJ databases">
        <title>Genomic Encyclopedia of Archaeal and Bacterial Type Strains, Phase II (KMG-II): from individual species to whole genera.</title>
        <authorList>
            <person name="Goeker M."/>
        </authorList>
    </citation>
    <scope>NUCLEOTIDE SEQUENCE [LARGE SCALE GENOMIC DNA]</scope>
    <source>
        <strain evidence="13 14">DSM 25217</strain>
    </source>
</reference>
<evidence type="ECO:0000256" key="11">
    <source>
        <dbReference type="ARBA" id="ARBA00023136"/>
    </source>
</evidence>
<dbReference type="SUPFAM" id="SSF55874">
    <property type="entry name" value="ATPase domain of HSP90 chaperone/DNA topoisomerase II/histidine kinase"/>
    <property type="match status" value="1"/>
</dbReference>
<dbReference type="FunFam" id="3.30.565.10:FF:000006">
    <property type="entry name" value="Sensor histidine kinase WalK"/>
    <property type="match status" value="1"/>
</dbReference>
<dbReference type="GO" id="GO:0005524">
    <property type="term" value="F:ATP binding"/>
    <property type="evidence" value="ECO:0007669"/>
    <property type="project" value="UniProtKB-KW"/>
</dbReference>
<dbReference type="InterPro" id="IPR003594">
    <property type="entry name" value="HATPase_dom"/>
</dbReference>
<evidence type="ECO:0000256" key="2">
    <source>
        <dbReference type="ARBA" id="ARBA00004236"/>
    </source>
</evidence>
<dbReference type="Pfam" id="PF13188">
    <property type="entry name" value="PAS_8"/>
    <property type="match status" value="1"/>
</dbReference>
<dbReference type="SMART" id="SM00388">
    <property type="entry name" value="HisKA"/>
    <property type="match status" value="1"/>
</dbReference>
<comment type="caution">
    <text evidence="13">The sequence shown here is derived from an EMBL/GenBank/DDBJ whole genome shotgun (WGS) entry which is preliminary data.</text>
</comment>
<dbReference type="Proteomes" id="UP000271227">
    <property type="component" value="Unassembled WGS sequence"/>
</dbReference>
<dbReference type="Pfam" id="PF02518">
    <property type="entry name" value="HATPase_c"/>
    <property type="match status" value="1"/>
</dbReference>
<dbReference type="InterPro" id="IPR036097">
    <property type="entry name" value="HisK_dim/P_sf"/>
</dbReference>
<dbReference type="InParanoid" id="A0A3M0CH53"/>
<dbReference type="CDD" id="cd00082">
    <property type="entry name" value="HisKA"/>
    <property type="match status" value="1"/>
</dbReference>
<evidence type="ECO:0000256" key="6">
    <source>
        <dbReference type="ARBA" id="ARBA00022679"/>
    </source>
</evidence>
<dbReference type="SMART" id="SM00387">
    <property type="entry name" value="HATPase_c"/>
    <property type="match status" value="1"/>
</dbReference>
<keyword evidence="7" id="KW-0547">Nucleotide-binding</keyword>
<dbReference type="SUPFAM" id="SSF55785">
    <property type="entry name" value="PYP-like sensor domain (PAS domain)"/>
    <property type="match status" value="1"/>
</dbReference>
<dbReference type="InterPro" id="IPR005467">
    <property type="entry name" value="His_kinase_dom"/>
</dbReference>
<keyword evidence="6" id="KW-0808">Transferase</keyword>
<dbReference type="FunCoup" id="A0A3M0CH53">
    <property type="interactions" value="583"/>
</dbReference>
<evidence type="ECO:0000256" key="4">
    <source>
        <dbReference type="ARBA" id="ARBA00022475"/>
    </source>
</evidence>
<keyword evidence="9" id="KW-0067">ATP-binding</keyword>
<evidence type="ECO:0000256" key="10">
    <source>
        <dbReference type="ARBA" id="ARBA00023012"/>
    </source>
</evidence>
<dbReference type="InterPro" id="IPR036890">
    <property type="entry name" value="HATPase_C_sf"/>
</dbReference>
<dbReference type="SUPFAM" id="SSF47384">
    <property type="entry name" value="Homodimeric domain of signal transducing histidine kinase"/>
    <property type="match status" value="1"/>
</dbReference>
<gene>
    <name evidence="13" type="ORF">BXY39_1555</name>
</gene>
<dbReference type="Gene3D" id="3.30.565.10">
    <property type="entry name" value="Histidine kinase-like ATPase, C-terminal domain"/>
    <property type="match status" value="1"/>
</dbReference>
<name>A0A3M0CH53_9PROT</name>
<dbReference type="GO" id="GO:0004721">
    <property type="term" value="F:phosphoprotein phosphatase activity"/>
    <property type="evidence" value="ECO:0007669"/>
    <property type="project" value="TreeGrafter"/>
</dbReference>
<dbReference type="EC" id="2.7.13.3" evidence="3"/>
<evidence type="ECO:0000256" key="3">
    <source>
        <dbReference type="ARBA" id="ARBA00012438"/>
    </source>
</evidence>
<comment type="catalytic activity">
    <reaction evidence="1">
        <text>ATP + protein L-histidine = ADP + protein N-phospho-L-histidine.</text>
        <dbReference type="EC" id="2.7.13.3"/>
    </reaction>
</comment>
<keyword evidence="4" id="KW-1003">Cell membrane</keyword>
<dbReference type="Pfam" id="PF00512">
    <property type="entry name" value="HisKA"/>
    <property type="match status" value="1"/>
</dbReference>
<feature type="domain" description="Histidine kinase" evidence="12">
    <location>
        <begin position="202"/>
        <end position="422"/>
    </location>
</feature>
<keyword evidence="11" id="KW-0472">Membrane</keyword>
<dbReference type="FunFam" id="1.10.287.130:FF:000008">
    <property type="entry name" value="Two-component sensor histidine kinase"/>
    <property type="match status" value="1"/>
</dbReference>
<evidence type="ECO:0000256" key="9">
    <source>
        <dbReference type="ARBA" id="ARBA00022840"/>
    </source>
</evidence>
<evidence type="ECO:0000256" key="7">
    <source>
        <dbReference type="ARBA" id="ARBA00022741"/>
    </source>
</evidence>
<protein>
    <recommendedName>
        <fullName evidence="3">histidine kinase</fullName>
        <ecNumber evidence="3">2.7.13.3</ecNumber>
    </recommendedName>
</protein>
<evidence type="ECO:0000256" key="5">
    <source>
        <dbReference type="ARBA" id="ARBA00022553"/>
    </source>
</evidence>
<dbReference type="OrthoDB" id="9813151at2"/>
<keyword evidence="5" id="KW-0597">Phosphoprotein</keyword>
<evidence type="ECO:0000256" key="1">
    <source>
        <dbReference type="ARBA" id="ARBA00000085"/>
    </source>
</evidence>
<evidence type="ECO:0000313" key="13">
    <source>
        <dbReference type="EMBL" id="RMB08908.1"/>
    </source>
</evidence>
<dbReference type="InterPro" id="IPR050351">
    <property type="entry name" value="BphY/WalK/GraS-like"/>
</dbReference>
<dbReference type="GO" id="GO:0000155">
    <property type="term" value="F:phosphorelay sensor kinase activity"/>
    <property type="evidence" value="ECO:0007669"/>
    <property type="project" value="InterPro"/>
</dbReference>
<dbReference type="InterPro" id="IPR000014">
    <property type="entry name" value="PAS"/>
</dbReference>
<keyword evidence="10" id="KW-0902">Two-component regulatory system</keyword>
<dbReference type="GO" id="GO:0016036">
    <property type="term" value="P:cellular response to phosphate starvation"/>
    <property type="evidence" value="ECO:0007669"/>
    <property type="project" value="TreeGrafter"/>
</dbReference>
<comment type="subcellular location">
    <subcellularLocation>
        <location evidence="2">Cell membrane</location>
    </subcellularLocation>
</comment>
<dbReference type="Gene3D" id="1.10.287.130">
    <property type="match status" value="1"/>
</dbReference>
<evidence type="ECO:0000259" key="12">
    <source>
        <dbReference type="PROSITE" id="PS50109"/>
    </source>
</evidence>
<organism evidence="13 14">
    <name type="scientific">Eilatimonas milleporae</name>
    <dbReference type="NCBI Taxonomy" id="911205"/>
    <lineage>
        <taxon>Bacteria</taxon>
        <taxon>Pseudomonadati</taxon>
        <taxon>Pseudomonadota</taxon>
        <taxon>Alphaproteobacteria</taxon>
        <taxon>Kordiimonadales</taxon>
        <taxon>Kordiimonadaceae</taxon>
        <taxon>Eilatimonas</taxon>
    </lineage>
</organism>
<dbReference type="PROSITE" id="PS50109">
    <property type="entry name" value="HIS_KIN"/>
    <property type="match status" value="1"/>
</dbReference>
<dbReference type="EMBL" id="REFR01000010">
    <property type="protein sequence ID" value="RMB08908.1"/>
    <property type="molecule type" value="Genomic_DNA"/>
</dbReference>
<keyword evidence="8 13" id="KW-0418">Kinase</keyword>
<sequence length="429" mass="47454">MSGPFRRYRSLLNERTAVLAVGLLLLFLQLLGQVTFLGLVLVLGLVFTLLIQLEIKRRMENLSNRRSEVQQHKSERTRGLQLLRAHALNSLPSPILLIGQDHKIVFANEAARGLLGTGIVGEDVFLYLRQPHAVQAIDQALAGQGGSTDSIRYTTSKDRSFDMTIAPISADLPEEETQAMVFFYEVTSLLRTERMRVDFVANASHELRTPLSSLMGSIETLLGPAQDDPEAQQRFLQIMQKEAERMARLIDDLLSLSRIEMSRHVPPSTTVDVSLIVGNAISTVLPIARRRDMQFSAELLSALPKVRADEDQITQVMLNLLVNASKYADQGTIVHISGALSNTGKHVILSIRDEGPGIAAEHLARLTERFYRVDTARSRKMGGTGLGLAIVKHILLRHESQLDIRSQLGKGTTFSFRLPIAAEKTPSAA</sequence>
<dbReference type="PANTHER" id="PTHR45453">
    <property type="entry name" value="PHOSPHATE REGULON SENSOR PROTEIN PHOR"/>
    <property type="match status" value="1"/>
</dbReference>
<dbReference type="GO" id="GO:0005886">
    <property type="term" value="C:plasma membrane"/>
    <property type="evidence" value="ECO:0007669"/>
    <property type="project" value="UniProtKB-SubCell"/>
</dbReference>
<evidence type="ECO:0000313" key="14">
    <source>
        <dbReference type="Proteomes" id="UP000271227"/>
    </source>
</evidence>
<keyword evidence="14" id="KW-1185">Reference proteome</keyword>
<dbReference type="PRINTS" id="PR00344">
    <property type="entry name" value="BCTRLSENSOR"/>
</dbReference>
<proteinExistence type="predicted"/>
<dbReference type="InterPro" id="IPR003661">
    <property type="entry name" value="HisK_dim/P_dom"/>
</dbReference>
<dbReference type="Gene3D" id="3.30.450.20">
    <property type="entry name" value="PAS domain"/>
    <property type="match status" value="1"/>
</dbReference>